<accession>A0A523UZE8</accession>
<dbReference type="Pfam" id="PF13669">
    <property type="entry name" value="Glyoxalase_4"/>
    <property type="match status" value="1"/>
</dbReference>
<evidence type="ECO:0000256" key="2">
    <source>
        <dbReference type="ARBA" id="ARBA00022723"/>
    </source>
</evidence>
<dbReference type="PROSITE" id="PS51819">
    <property type="entry name" value="VOC"/>
    <property type="match status" value="1"/>
</dbReference>
<evidence type="ECO:0000313" key="5">
    <source>
        <dbReference type="Proteomes" id="UP000315525"/>
    </source>
</evidence>
<sequence length="132" mass="15032">MIREMDHIGIAVENIEKAIETYTRLFGVRVDHREELSERSLEVAFLKVGDVMLELICPTSEESIVHKFLENKGEGLHHLCFKTDNVEETVQELKNQSFRLAQMPAKGAHGRIVAFLHPRDCHGVLIELAQEA</sequence>
<dbReference type="GO" id="GO:0004493">
    <property type="term" value="F:methylmalonyl-CoA epimerase activity"/>
    <property type="evidence" value="ECO:0007669"/>
    <property type="project" value="UniProtKB-EC"/>
</dbReference>
<reference evidence="4 5" key="1">
    <citation type="submission" date="2019-03" db="EMBL/GenBank/DDBJ databases">
        <title>Metabolic potential of uncultured bacteria and archaea associated with petroleum seepage in deep-sea sediments.</title>
        <authorList>
            <person name="Dong X."/>
            <person name="Hubert C."/>
        </authorList>
    </citation>
    <scope>NUCLEOTIDE SEQUENCE [LARGE SCALE GENOMIC DNA]</scope>
    <source>
        <strain evidence="4">E44_bin18</strain>
    </source>
</reference>
<proteinExistence type="inferred from homology"/>
<dbReference type="Gene3D" id="3.10.180.10">
    <property type="entry name" value="2,3-Dihydroxybiphenyl 1,2-Dioxygenase, domain 1"/>
    <property type="match status" value="1"/>
</dbReference>
<dbReference type="GO" id="GO:0046491">
    <property type="term" value="P:L-methylmalonyl-CoA metabolic process"/>
    <property type="evidence" value="ECO:0007669"/>
    <property type="project" value="TreeGrafter"/>
</dbReference>
<dbReference type="InterPro" id="IPR017515">
    <property type="entry name" value="MeMalonyl-CoA_epimerase"/>
</dbReference>
<dbReference type="Proteomes" id="UP000315525">
    <property type="component" value="Unassembled WGS sequence"/>
</dbReference>
<keyword evidence="4" id="KW-0413">Isomerase</keyword>
<organism evidence="4 5">
    <name type="scientific">candidate division TA06 bacterium</name>
    <dbReference type="NCBI Taxonomy" id="2250710"/>
    <lineage>
        <taxon>Bacteria</taxon>
        <taxon>Bacteria division TA06</taxon>
    </lineage>
</organism>
<dbReference type="EC" id="5.1.99.1" evidence="4"/>
<dbReference type="AlphaFoldDB" id="A0A523UZE8"/>
<dbReference type="CDD" id="cd07249">
    <property type="entry name" value="MMCE"/>
    <property type="match status" value="1"/>
</dbReference>
<evidence type="ECO:0000256" key="1">
    <source>
        <dbReference type="ARBA" id="ARBA00009308"/>
    </source>
</evidence>
<name>A0A523UZE8_UNCT6</name>
<feature type="domain" description="VOC" evidence="3">
    <location>
        <begin position="4"/>
        <end position="131"/>
    </location>
</feature>
<dbReference type="PANTHER" id="PTHR43048:SF3">
    <property type="entry name" value="METHYLMALONYL-COA EPIMERASE, MITOCHONDRIAL"/>
    <property type="match status" value="1"/>
</dbReference>
<protein>
    <submittedName>
        <fullName evidence="4">Methylmalonyl-CoA epimerase</fullName>
        <ecNumber evidence="4">5.1.99.1</ecNumber>
    </submittedName>
</protein>
<dbReference type="EMBL" id="SOJN01000007">
    <property type="protein sequence ID" value="TET47809.1"/>
    <property type="molecule type" value="Genomic_DNA"/>
</dbReference>
<dbReference type="InterPro" id="IPR037523">
    <property type="entry name" value="VOC_core"/>
</dbReference>
<keyword evidence="2" id="KW-0479">Metal-binding</keyword>
<dbReference type="InterPro" id="IPR051785">
    <property type="entry name" value="MMCE/EMCE_epimerase"/>
</dbReference>
<dbReference type="SUPFAM" id="SSF54593">
    <property type="entry name" value="Glyoxalase/Bleomycin resistance protein/Dihydroxybiphenyl dioxygenase"/>
    <property type="match status" value="1"/>
</dbReference>
<dbReference type="PANTHER" id="PTHR43048">
    <property type="entry name" value="METHYLMALONYL-COA EPIMERASE"/>
    <property type="match status" value="1"/>
</dbReference>
<evidence type="ECO:0000313" key="4">
    <source>
        <dbReference type="EMBL" id="TET47809.1"/>
    </source>
</evidence>
<evidence type="ECO:0000259" key="3">
    <source>
        <dbReference type="PROSITE" id="PS51819"/>
    </source>
</evidence>
<dbReference type="GO" id="GO:0046872">
    <property type="term" value="F:metal ion binding"/>
    <property type="evidence" value="ECO:0007669"/>
    <property type="project" value="UniProtKB-KW"/>
</dbReference>
<gene>
    <name evidence="4" type="primary">mce</name>
    <name evidence="4" type="ORF">E3J62_00285</name>
</gene>
<dbReference type="InterPro" id="IPR029068">
    <property type="entry name" value="Glyas_Bleomycin-R_OHBP_Dase"/>
</dbReference>
<dbReference type="NCBIfam" id="TIGR03081">
    <property type="entry name" value="metmalonyl_epim"/>
    <property type="match status" value="1"/>
</dbReference>
<comment type="caution">
    <text evidence="4">The sequence shown here is derived from an EMBL/GenBank/DDBJ whole genome shotgun (WGS) entry which is preliminary data.</text>
</comment>
<comment type="similarity">
    <text evidence="1">Belongs to the methylmalonyl-CoA epimerase family.</text>
</comment>